<comment type="caution">
    <text evidence="6">The sequence shown here is derived from an EMBL/GenBank/DDBJ whole genome shotgun (WGS) entry which is preliminary data.</text>
</comment>
<dbReference type="Gene3D" id="3.20.20.150">
    <property type="entry name" value="Divalent-metal-dependent TIM barrel enzymes"/>
    <property type="match status" value="1"/>
</dbReference>
<dbReference type="Gene3D" id="3.30.420.10">
    <property type="entry name" value="Ribonuclease H-like superfamily/Ribonuclease H"/>
    <property type="match status" value="1"/>
</dbReference>
<dbReference type="InterPro" id="IPR029063">
    <property type="entry name" value="SAM-dependent_MTases_sf"/>
</dbReference>
<dbReference type="AlphaFoldDB" id="A0A196S4E8"/>
<dbReference type="SUPFAM" id="SSF53098">
    <property type="entry name" value="Ribonuclease H-like"/>
    <property type="match status" value="1"/>
</dbReference>
<evidence type="ECO:0000256" key="4">
    <source>
        <dbReference type="PROSITE-ProRule" id="PRU01015"/>
    </source>
</evidence>
<dbReference type="Pfam" id="PF17285">
    <property type="entry name" value="PRMT5_TIM"/>
    <property type="match status" value="1"/>
</dbReference>
<reference evidence="6 7" key="1">
    <citation type="submission" date="2016-05" db="EMBL/GenBank/DDBJ databases">
        <title>Nuclear genome of Blastocystis sp. subtype 1 NandII.</title>
        <authorList>
            <person name="Gentekaki E."/>
            <person name="Curtis B."/>
            <person name="Stairs C."/>
            <person name="Eme L."/>
            <person name="Herman E."/>
            <person name="Klimes V."/>
            <person name="Arias M.C."/>
            <person name="Elias M."/>
            <person name="Hilliou F."/>
            <person name="Klute M."/>
            <person name="Malik S.-B."/>
            <person name="Pightling A."/>
            <person name="Rachubinski R."/>
            <person name="Salas D."/>
            <person name="Schlacht A."/>
            <person name="Suga H."/>
            <person name="Archibald J."/>
            <person name="Ball S.G."/>
            <person name="Clark G."/>
            <person name="Dacks J."/>
            <person name="Van Der Giezen M."/>
            <person name="Tsaousis A."/>
            <person name="Roger A."/>
        </authorList>
    </citation>
    <scope>NUCLEOTIDE SEQUENCE [LARGE SCALE GENOMIC DNA]</scope>
    <source>
        <strain evidence="7">ATCC 50177 / NandII</strain>
    </source>
</reference>
<keyword evidence="3 4" id="KW-0949">S-adenosyl-L-methionine</keyword>
<dbReference type="InterPro" id="IPR025799">
    <property type="entry name" value="Arg_MeTrfase"/>
</dbReference>
<evidence type="ECO:0000313" key="7">
    <source>
        <dbReference type="Proteomes" id="UP000078348"/>
    </source>
</evidence>
<feature type="domain" description="Exonuclease" evidence="5">
    <location>
        <begin position="101"/>
        <end position="264"/>
    </location>
</feature>
<dbReference type="GO" id="GO:0003676">
    <property type="term" value="F:nucleic acid binding"/>
    <property type="evidence" value="ECO:0007669"/>
    <property type="project" value="InterPro"/>
</dbReference>
<dbReference type="GO" id="GO:0006355">
    <property type="term" value="P:regulation of DNA-templated transcription"/>
    <property type="evidence" value="ECO:0007669"/>
    <property type="project" value="TreeGrafter"/>
</dbReference>
<dbReference type="Gene3D" id="3.40.50.150">
    <property type="entry name" value="Vaccinia Virus protein VP39"/>
    <property type="match status" value="1"/>
</dbReference>
<evidence type="ECO:0000259" key="5">
    <source>
        <dbReference type="SMART" id="SM00479"/>
    </source>
</evidence>
<dbReference type="Pfam" id="PF00929">
    <property type="entry name" value="RNase_T"/>
    <property type="match status" value="1"/>
</dbReference>
<sequence length="838" mass="95052">MNAQAKPFVCSQTPNVPYGQYCYPVMMVPCMVRSNSTLTLHNLTPGVEGVANQMYGPPLSYYANKTAELIQMDPNRYSYNAHDFDPHMLPKEQQEELRNSKLYSIDVECVATGYRHCDRDVARIAIVNAMCEVVYRTFVKPELEVVSYLTPLTGITEEDIKNAPSLKAVMKEIRAILPKDAILVGQGIGHDIFWLHLQAGVDYASEIDLLKVFRFSSSMHSSISFSLRHEAVSLMGVDTNWHNPETDAIYSMKLYLLFRKSSKTDLQMIRIFLLQQPRVPSFHQQMAKIEGVDMKKSGPCKMFKEELEWAYYLGVPSVFGPELSKGSNSNYAGIVSSFISRKFNSPYWIPVDIQCEGESDTAAWKRWSEFHYQLDFCPGVQPCLRFTSATPSPEVISLWKGEPVDMILIPTSLFTWEEDGAIAHLPSHYESLLTWFKYNKMVRIIIEGALDSEAQQLTIIHNYLLKLFDSAPSLDALHQQICGFNDVVQIPLQPLMDNLSSATYEVFEKDHVKYQLYEKALEEVLATYRRVAISNRAHYAPDGTLLPSLRHLCFGSPSEDRVVVTLVGAGRGPLILCTLAAAQRTKRSVVVYAIEKNPNAIVTLQSLHASLQWGDRVHIVETDMRVYRPVFYSDVILSELLGSFGDNELSPECLIGTERYLIEGGVFLPRDCTSYLACCMSSRIWNNAKKVDALFTPAPLESTYVVQIHNAAVLTEIEPVFTFTHPDQKHGDFRCFKEVSFKAVSDGVVHGFAGYFESNLSEHVLMSIAPRSHSMDLVSWFPLFIPISTPFYVTKGETIRVHLWRRKDEKRVWYEWAVVAPIRTRIHNVDGKGQWIGM</sequence>
<evidence type="ECO:0000256" key="2">
    <source>
        <dbReference type="ARBA" id="ARBA00022679"/>
    </source>
</evidence>
<dbReference type="SMART" id="SM00479">
    <property type="entry name" value="EXOIII"/>
    <property type="match status" value="1"/>
</dbReference>
<dbReference type="Pfam" id="PF17286">
    <property type="entry name" value="PRMT5_C"/>
    <property type="match status" value="1"/>
</dbReference>
<dbReference type="InterPro" id="IPR013520">
    <property type="entry name" value="Ribonucl_H"/>
</dbReference>
<dbReference type="SUPFAM" id="SSF53335">
    <property type="entry name" value="S-adenosyl-L-methionine-dependent methyltransferases"/>
    <property type="match status" value="1"/>
</dbReference>
<dbReference type="Gene3D" id="2.70.160.11">
    <property type="entry name" value="Hnrnp arginine n-methyltransferase1"/>
    <property type="match status" value="1"/>
</dbReference>
<name>A0A196S4E8_BLAHN</name>
<evidence type="ECO:0000256" key="1">
    <source>
        <dbReference type="ARBA" id="ARBA00022603"/>
    </source>
</evidence>
<dbReference type="InterPro" id="IPR035247">
    <property type="entry name" value="PRMT5_TIM"/>
</dbReference>
<dbReference type="InterPro" id="IPR012337">
    <property type="entry name" value="RNaseH-like_sf"/>
</dbReference>
<dbReference type="GO" id="GO:0032259">
    <property type="term" value="P:methylation"/>
    <property type="evidence" value="ECO:0007669"/>
    <property type="project" value="UniProtKB-KW"/>
</dbReference>
<proteinExistence type="predicted"/>
<dbReference type="GO" id="GO:0016274">
    <property type="term" value="F:protein-arginine N-methyltransferase activity"/>
    <property type="evidence" value="ECO:0007669"/>
    <property type="project" value="InterPro"/>
</dbReference>
<keyword evidence="2 4" id="KW-0808">Transferase</keyword>
<dbReference type="GO" id="GO:0005634">
    <property type="term" value="C:nucleus"/>
    <property type="evidence" value="ECO:0007669"/>
    <property type="project" value="TreeGrafter"/>
</dbReference>
<keyword evidence="7" id="KW-1185">Reference proteome</keyword>
<dbReference type="OrthoDB" id="1368803at2759"/>
<accession>A0A196S4E8</accession>
<dbReference type="PANTHER" id="PTHR10738">
    <property type="entry name" value="PROTEIN ARGININE N-METHYLTRANSFERASE 5"/>
    <property type="match status" value="1"/>
</dbReference>
<protein>
    <submittedName>
        <fullName evidence="6">Protein arginine N-methyltransferase</fullName>
    </submittedName>
</protein>
<dbReference type="PANTHER" id="PTHR10738:SF0">
    <property type="entry name" value="PROTEIN ARGININE N-METHYLTRANSFERASE 5"/>
    <property type="match status" value="1"/>
</dbReference>
<evidence type="ECO:0000313" key="6">
    <source>
        <dbReference type="EMBL" id="OAO11993.1"/>
    </source>
</evidence>
<dbReference type="EMBL" id="LXWW01000568">
    <property type="protein sequence ID" value="OAO11993.1"/>
    <property type="molecule type" value="Genomic_DNA"/>
</dbReference>
<organism evidence="6 7">
    <name type="scientific">Blastocystis sp. subtype 1 (strain ATCC 50177 / NandII)</name>
    <dbReference type="NCBI Taxonomy" id="478820"/>
    <lineage>
        <taxon>Eukaryota</taxon>
        <taxon>Sar</taxon>
        <taxon>Stramenopiles</taxon>
        <taxon>Bigyra</taxon>
        <taxon>Opalozoa</taxon>
        <taxon>Opalinata</taxon>
        <taxon>Blastocystidae</taxon>
        <taxon>Blastocystis</taxon>
    </lineage>
</organism>
<dbReference type="InterPro" id="IPR035248">
    <property type="entry name" value="PRMT5_C"/>
</dbReference>
<dbReference type="Proteomes" id="UP000078348">
    <property type="component" value="Unassembled WGS sequence"/>
</dbReference>
<keyword evidence="1 4" id="KW-0489">Methyltransferase</keyword>
<dbReference type="STRING" id="478820.A0A196S4E8"/>
<dbReference type="InterPro" id="IPR035075">
    <property type="entry name" value="PRMT5"/>
</dbReference>
<dbReference type="Pfam" id="PF05185">
    <property type="entry name" value="PRMT5"/>
    <property type="match status" value="1"/>
</dbReference>
<gene>
    <name evidence="6" type="ORF">AV274_6317</name>
</gene>
<evidence type="ECO:0000256" key="3">
    <source>
        <dbReference type="ARBA" id="ARBA00022691"/>
    </source>
</evidence>
<dbReference type="PROSITE" id="PS51678">
    <property type="entry name" value="SAM_MT_PRMT"/>
    <property type="match status" value="1"/>
</dbReference>
<dbReference type="InterPro" id="IPR036397">
    <property type="entry name" value="RNaseH_sf"/>
</dbReference>
<dbReference type="GO" id="GO:0005829">
    <property type="term" value="C:cytosol"/>
    <property type="evidence" value="ECO:0007669"/>
    <property type="project" value="TreeGrafter"/>
</dbReference>